<proteinExistence type="predicted"/>
<evidence type="ECO:0000313" key="3">
    <source>
        <dbReference type="Proteomes" id="UP001311232"/>
    </source>
</evidence>
<feature type="region of interest" description="Disordered" evidence="1">
    <location>
        <begin position="1"/>
        <end position="49"/>
    </location>
</feature>
<evidence type="ECO:0000256" key="1">
    <source>
        <dbReference type="SAM" id="MobiDB-lite"/>
    </source>
</evidence>
<comment type="caution">
    <text evidence="2">The sequence shown here is derived from an EMBL/GenBank/DDBJ whole genome shotgun (WGS) entry which is preliminary data.</text>
</comment>
<organism evidence="2 3">
    <name type="scientific">Crenichthys baileyi</name>
    <name type="common">White River springfish</name>
    <dbReference type="NCBI Taxonomy" id="28760"/>
    <lineage>
        <taxon>Eukaryota</taxon>
        <taxon>Metazoa</taxon>
        <taxon>Chordata</taxon>
        <taxon>Craniata</taxon>
        <taxon>Vertebrata</taxon>
        <taxon>Euteleostomi</taxon>
        <taxon>Actinopterygii</taxon>
        <taxon>Neopterygii</taxon>
        <taxon>Teleostei</taxon>
        <taxon>Neoteleostei</taxon>
        <taxon>Acanthomorphata</taxon>
        <taxon>Ovalentaria</taxon>
        <taxon>Atherinomorphae</taxon>
        <taxon>Cyprinodontiformes</taxon>
        <taxon>Goodeidae</taxon>
        <taxon>Crenichthys</taxon>
    </lineage>
</organism>
<evidence type="ECO:0000313" key="2">
    <source>
        <dbReference type="EMBL" id="KAK5622228.1"/>
    </source>
</evidence>
<accession>A0AAV9SMC0</accession>
<gene>
    <name evidence="2" type="ORF">CRENBAI_007520</name>
</gene>
<reference evidence="2 3" key="1">
    <citation type="submission" date="2021-06" db="EMBL/GenBank/DDBJ databases">
        <authorList>
            <person name="Palmer J.M."/>
        </authorList>
    </citation>
    <scope>NUCLEOTIDE SEQUENCE [LARGE SCALE GENOMIC DNA]</scope>
    <source>
        <strain evidence="2 3">MEX-2019</strain>
        <tissue evidence="2">Muscle</tissue>
    </source>
</reference>
<sequence length="72" mass="7827">MGTGQERHVRVSLLASRSSPNRSGFPPRPGKGGQDRIARPGQGLSRHRKLPRRIAATQGAEHAFVVRFGRAS</sequence>
<dbReference type="Proteomes" id="UP001311232">
    <property type="component" value="Unassembled WGS sequence"/>
</dbReference>
<keyword evidence="3" id="KW-1185">Reference proteome</keyword>
<protein>
    <submittedName>
        <fullName evidence="2">Uncharacterized protein</fullName>
    </submittedName>
</protein>
<dbReference type="EMBL" id="JAHHUM010000161">
    <property type="protein sequence ID" value="KAK5622228.1"/>
    <property type="molecule type" value="Genomic_DNA"/>
</dbReference>
<dbReference type="AlphaFoldDB" id="A0AAV9SMC0"/>
<name>A0AAV9SMC0_9TELE</name>